<keyword evidence="5" id="KW-0804">Transcription</keyword>
<dbReference type="SUPFAM" id="SSF88946">
    <property type="entry name" value="Sigma2 domain of RNA polymerase sigma factors"/>
    <property type="match status" value="1"/>
</dbReference>
<dbReference type="InterPro" id="IPR039425">
    <property type="entry name" value="RNA_pol_sigma-70-like"/>
</dbReference>
<gene>
    <name evidence="8" type="ORF">SAMN05421823_104174</name>
</gene>
<dbReference type="InterPro" id="IPR013325">
    <property type="entry name" value="RNA_pol_sigma_r2"/>
</dbReference>
<dbReference type="PANTHER" id="PTHR43133">
    <property type="entry name" value="RNA POLYMERASE ECF-TYPE SIGMA FACTO"/>
    <property type="match status" value="1"/>
</dbReference>
<dbReference type="GO" id="GO:0016987">
    <property type="term" value="F:sigma factor activity"/>
    <property type="evidence" value="ECO:0007669"/>
    <property type="project" value="UniProtKB-KW"/>
</dbReference>
<dbReference type="InterPro" id="IPR007627">
    <property type="entry name" value="RNA_pol_sigma70_r2"/>
</dbReference>
<sequence>MRLFRRKPPATDAELLARYRRTGEVAVLGELYGRYTDLVFGVSLKYLKHEEDSKDAVMQIFEQLVTSLQKHDVREFAPWLYVTAKNYCLGQLRKRNVHEPFMESDEAVHPEEEDPREAALQLLEKGLDTLPIEQQRCLDLFYRQQRSYQEIADLTGYDLKKVKSYLQNGKRNLKIYVEKYDDRS</sequence>
<dbReference type="RefSeq" id="WP_176956008.1">
    <property type="nucleotide sequence ID" value="NZ_FNFO01000004.1"/>
</dbReference>
<accession>A0A1G9GPF9</accession>
<evidence type="ECO:0000256" key="2">
    <source>
        <dbReference type="ARBA" id="ARBA00023015"/>
    </source>
</evidence>
<dbReference type="InterPro" id="IPR013249">
    <property type="entry name" value="RNA_pol_sigma70_r4_t2"/>
</dbReference>
<protein>
    <submittedName>
        <fullName evidence="8">RNA polymerase sigma-70 factor, ECF subfamily</fullName>
    </submittedName>
</protein>
<dbReference type="AlphaFoldDB" id="A0A1G9GPF9"/>
<keyword evidence="2" id="KW-0805">Transcription regulation</keyword>
<dbReference type="Pfam" id="PF04542">
    <property type="entry name" value="Sigma70_r2"/>
    <property type="match status" value="1"/>
</dbReference>
<keyword evidence="3" id="KW-0731">Sigma factor</keyword>
<evidence type="ECO:0000256" key="3">
    <source>
        <dbReference type="ARBA" id="ARBA00023082"/>
    </source>
</evidence>
<evidence type="ECO:0000259" key="6">
    <source>
        <dbReference type="Pfam" id="PF04542"/>
    </source>
</evidence>
<comment type="similarity">
    <text evidence="1">Belongs to the sigma-70 factor family. ECF subfamily.</text>
</comment>
<dbReference type="NCBIfam" id="TIGR02937">
    <property type="entry name" value="sigma70-ECF"/>
    <property type="match status" value="1"/>
</dbReference>
<keyword evidence="4" id="KW-0238">DNA-binding</keyword>
<name>A0A1G9GPF9_9BACT</name>
<dbReference type="Gene3D" id="1.10.10.10">
    <property type="entry name" value="Winged helix-like DNA-binding domain superfamily/Winged helix DNA-binding domain"/>
    <property type="match status" value="1"/>
</dbReference>
<dbReference type="InterPro" id="IPR013324">
    <property type="entry name" value="RNA_pol_sigma_r3/r4-like"/>
</dbReference>
<evidence type="ECO:0000313" key="8">
    <source>
        <dbReference type="EMBL" id="SDL02547.1"/>
    </source>
</evidence>
<dbReference type="STRING" id="1075417.SAMN05421823_104174"/>
<dbReference type="Pfam" id="PF08281">
    <property type="entry name" value="Sigma70_r4_2"/>
    <property type="match status" value="1"/>
</dbReference>
<feature type="domain" description="RNA polymerase sigma factor 70 region 4 type 2" evidence="7">
    <location>
        <begin position="121"/>
        <end position="173"/>
    </location>
</feature>
<evidence type="ECO:0000313" key="9">
    <source>
        <dbReference type="Proteomes" id="UP000198510"/>
    </source>
</evidence>
<feature type="domain" description="RNA polymerase sigma-70 region 2" evidence="6">
    <location>
        <begin position="31"/>
        <end position="96"/>
    </location>
</feature>
<dbReference type="SUPFAM" id="SSF88659">
    <property type="entry name" value="Sigma3 and sigma4 domains of RNA polymerase sigma factors"/>
    <property type="match status" value="1"/>
</dbReference>
<dbReference type="PANTHER" id="PTHR43133:SF8">
    <property type="entry name" value="RNA POLYMERASE SIGMA FACTOR HI_1459-RELATED"/>
    <property type="match status" value="1"/>
</dbReference>
<dbReference type="GO" id="GO:0006352">
    <property type="term" value="P:DNA-templated transcription initiation"/>
    <property type="evidence" value="ECO:0007669"/>
    <property type="project" value="InterPro"/>
</dbReference>
<evidence type="ECO:0000256" key="4">
    <source>
        <dbReference type="ARBA" id="ARBA00023125"/>
    </source>
</evidence>
<reference evidence="8 9" key="1">
    <citation type="submission" date="2016-10" db="EMBL/GenBank/DDBJ databases">
        <authorList>
            <person name="de Groot N.N."/>
        </authorList>
    </citation>
    <scope>NUCLEOTIDE SEQUENCE [LARGE SCALE GENOMIC DNA]</scope>
    <source>
        <strain evidence="8 9">DSM 25186</strain>
    </source>
</reference>
<evidence type="ECO:0000256" key="1">
    <source>
        <dbReference type="ARBA" id="ARBA00010641"/>
    </source>
</evidence>
<dbReference type="EMBL" id="FNFO01000004">
    <property type="protein sequence ID" value="SDL02547.1"/>
    <property type="molecule type" value="Genomic_DNA"/>
</dbReference>
<evidence type="ECO:0000259" key="7">
    <source>
        <dbReference type="Pfam" id="PF08281"/>
    </source>
</evidence>
<dbReference type="InterPro" id="IPR014284">
    <property type="entry name" value="RNA_pol_sigma-70_dom"/>
</dbReference>
<organism evidence="8 9">
    <name type="scientific">Catalinimonas alkaloidigena</name>
    <dbReference type="NCBI Taxonomy" id="1075417"/>
    <lineage>
        <taxon>Bacteria</taxon>
        <taxon>Pseudomonadati</taxon>
        <taxon>Bacteroidota</taxon>
        <taxon>Cytophagia</taxon>
        <taxon>Cytophagales</taxon>
        <taxon>Catalimonadaceae</taxon>
        <taxon>Catalinimonas</taxon>
    </lineage>
</organism>
<keyword evidence="9" id="KW-1185">Reference proteome</keyword>
<evidence type="ECO:0000256" key="5">
    <source>
        <dbReference type="ARBA" id="ARBA00023163"/>
    </source>
</evidence>
<dbReference type="GO" id="GO:0003677">
    <property type="term" value="F:DNA binding"/>
    <property type="evidence" value="ECO:0007669"/>
    <property type="project" value="UniProtKB-KW"/>
</dbReference>
<dbReference type="Proteomes" id="UP000198510">
    <property type="component" value="Unassembled WGS sequence"/>
</dbReference>
<dbReference type="InterPro" id="IPR036388">
    <property type="entry name" value="WH-like_DNA-bd_sf"/>
</dbReference>
<dbReference type="Gene3D" id="1.10.1740.10">
    <property type="match status" value="1"/>
</dbReference>
<proteinExistence type="inferred from homology"/>